<dbReference type="RefSeq" id="WP_184795831.1">
    <property type="nucleotide sequence ID" value="NZ_JACHMY010000001.1"/>
</dbReference>
<organism evidence="1 2">
    <name type="scientific">Kribbella italica</name>
    <dbReference type="NCBI Taxonomy" id="1540520"/>
    <lineage>
        <taxon>Bacteria</taxon>
        <taxon>Bacillati</taxon>
        <taxon>Actinomycetota</taxon>
        <taxon>Actinomycetes</taxon>
        <taxon>Propionibacteriales</taxon>
        <taxon>Kribbellaceae</taxon>
        <taxon>Kribbella</taxon>
    </lineage>
</organism>
<proteinExistence type="predicted"/>
<comment type="caution">
    <text evidence="1">The sequence shown here is derived from an EMBL/GenBank/DDBJ whole genome shotgun (WGS) entry which is preliminary data.</text>
</comment>
<dbReference type="Proteomes" id="UP000549971">
    <property type="component" value="Unassembled WGS sequence"/>
</dbReference>
<keyword evidence="2" id="KW-1185">Reference proteome</keyword>
<gene>
    <name evidence="1" type="ORF">HDA39_003029</name>
</gene>
<dbReference type="EMBL" id="JACHMY010000001">
    <property type="protein sequence ID" value="MBB5836295.1"/>
    <property type="molecule type" value="Genomic_DNA"/>
</dbReference>
<evidence type="ECO:0000313" key="2">
    <source>
        <dbReference type="Proteomes" id="UP000549971"/>
    </source>
</evidence>
<sequence>MAHPEITFGGDAEFLRAFDSAVVAAGGRRRCSPTTLVGGWREFVRECEDGYLDDIEEFHFDLSVRGLIEKLRRDPELLRFRELDWVWAEISAVDVRYRALLVPKGGTYPQSWWKAGIPRKAGPELAAEFLTLYGVRVEVVDR</sequence>
<protein>
    <submittedName>
        <fullName evidence="1">Uncharacterized protein</fullName>
    </submittedName>
</protein>
<dbReference type="AlphaFoldDB" id="A0A7W9MUL2"/>
<reference evidence="1 2" key="1">
    <citation type="submission" date="2020-08" db="EMBL/GenBank/DDBJ databases">
        <title>Sequencing the genomes of 1000 actinobacteria strains.</title>
        <authorList>
            <person name="Klenk H.-P."/>
        </authorList>
    </citation>
    <scope>NUCLEOTIDE SEQUENCE [LARGE SCALE GENOMIC DNA]</scope>
    <source>
        <strain evidence="1 2">DSM 28967</strain>
    </source>
</reference>
<evidence type="ECO:0000313" key="1">
    <source>
        <dbReference type="EMBL" id="MBB5836295.1"/>
    </source>
</evidence>
<accession>A0A7W9MUL2</accession>
<name>A0A7W9MUL2_9ACTN</name>